<feature type="domain" description="Glycosyl transferase family 3 N-terminal" evidence="11">
    <location>
        <begin position="3"/>
        <end position="65"/>
    </location>
</feature>
<dbReference type="InterPro" id="IPR005940">
    <property type="entry name" value="Anthranilate_Pribosyl_Tfrase"/>
</dbReference>
<dbReference type="EMBL" id="SVNY01000004">
    <property type="protein sequence ID" value="MBE6833744.1"/>
    <property type="molecule type" value="Genomic_DNA"/>
</dbReference>
<comment type="similarity">
    <text evidence="8">In the C-terminal section; belongs to the anthranilate phosphoribosyltransferase family.</text>
</comment>
<feature type="binding site" evidence="9">
    <location>
        <position position="224"/>
    </location>
    <ligand>
        <name>Mg(2+)</name>
        <dbReference type="ChEBI" id="CHEBI:18420"/>
        <label>2</label>
    </ligand>
</feature>
<evidence type="ECO:0000256" key="9">
    <source>
        <dbReference type="HAMAP-Rule" id="MF_00211"/>
    </source>
</evidence>
<feature type="binding site" evidence="9">
    <location>
        <begin position="89"/>
        <end position="92"/>
    </location>
    <ligand>
        <name>5-phospho-alpha-D-ribose 1-diphosphate</name>
        <dbReference type="ChEBI" id="CHEBI:58017"/>
    </ligand>
</feature>
<feature type="binding site" evidence="9">
    <location>
        <position position="91"/>
    </location>
    <ligand>
        <name>Mg(2+)</name>
        <dbReference type="ChEBI" id="CHEBI:18420"/>
        <label>1</label>
    </ligand>
</feature>
<dbReference type="Gene3D" id="3.40.1030.10">
    <property type="entry name" value="Nucleoside phosphorylase/phosphoribosyltransferase catalytic domain"/>
    <property type="match status" value="1"/>
</dbReference>
<evidence type="ECO:0000256" key="1">
    <source>
        <dbReference type="ARBA" id="ARBA00004907"/>
    </source>
</evidence>
<dbReference type="InterPro" id="IPR035902">
    <property type="entry name" value="Nuc_phospho_transferase"/>
</dbReference>
<dbReference type="EC" id="2.4.2.18" evidence="9"/>
<keyword evidence="2 9" id="KW-0028">Amino-acid biosynthesis</keyword>
<dbReference type="NCBIfam" id="TIGR01245">
    <property type="entry name" value="trpD"/>
    <property type="match status" value="1"/>
</dbReference>
<dbReference type="Gene3D" id="1.20.970.10">
    <property type="entry name" value="Transferase, Pyrimidine Nucleoside Phosphorylase, Chain C"/>
    <property type="match status" value="1"/>
</dbReference>
<comment type="cofactor">
    <cofactor evidence="9">
        <name>Mg(2+)</name>
        <dbReference type="ChEBI" id="CHEBI:18420"/>
    </cofactor>
    <text evidence="9">Binds 2 magnesium ions per monomer.</text>
</comment>
<feature type="binding site" evidence="9">
    <location>
        <position position="225"/>
    </location>
    <ligand>
        <name>Mg(2+)</name>
        <dbReference type="ChEBI" id="CHEBI:18420"/>
        <label>1</label>
    </ligand>
</feature>
<feature type="binding site" evidence="9">
    <location>
        <position position="110"/>
    </location>
    <ligand>
        <name>anthranilate</name>
        <dbReference type="ChEBI" id="CHEBI:16567"/>
        <label>1</label>
    </ligand>
</feature>
<organism evidence="12 13">
    <name type="scientific">Faecalispora sporosphaeroides</name>
    <dbReference type="NCBI Taxonomy" id="1549"/>
    <lineage>
        <taxon>Bacteria</taxon>
        <taxon>Bacillati</taxon>
        <taxon>Bacillota</taxon>
        <taxon>Clostridia</taxon>
        <taxon>Eubacteriales</taxon>
        <taxon>Oscillospiraceae</taxon>
        <taxon>Faecalispora</taxon>
    </lineage>
</organism>
<dbReference type="PANTHER" id="PTHR43285:SF2">
    <property type="entry name" value="ANTHRANILATE PHOSPHORIBOSYLTRANSFERASE"/>
    <property type="match status" value="1"/>
</dbReference>
<dbReference type="SUPFAM" id="SSF52418">
    <property type="entry name" value="Nucleoside phosphorylase/phosphoribosyltransferase catalytic domain"/>
    <property type="match status" value="1"/>
</dbReference>
<dbReference type="Pfam" id="PF00591">
    <property type="entry name" value="Glycos_transf_3"/>
    <property type="match status" value="1"/>
</dbReference>
<dbReference type="PANTHER" id="PTHR43285">
    <property type="entry name" value="ANTHRANILATE PHOSPHORIBOSYLTRANSFERASE"/>
    <property type="match status" value="1"/>
</dbReference>
<dbReference type="AlphaFoldDB" id="A0A928Q2V5"/>
<dbReference type="GO" id="GO:0000287">
    <property type="term" value="F:magnesium ion binding"/>
    <property type="evidence" value="ECO:0007669"/>
    <property type="project" value="UniProtKB-UniRule"/>
</dbReference>
<comment type="function">
    <text evidence="9">Catalyzes the transfer of the phosphoribosyl group of 5-phosphorylribose-1-pyrophosphate (PRPP) to anthranilate to yield N-(5'-phosphoribosyl)-anthranilate (PRA).</text>
</comment>
<keyword evidence="4 9" id="KW-0808">Transferase</keyword>
<dbReference type="SUPFAM" id="SSF47648">
    <property type="entry name" value="Nucleoside phosphorylase/phosphoribosyltransferase N-terminal domain"/>
    <property type="match status" value="1"/>
</dbReference>
<comment type="catalytic activity">
    <reaction evidence="7 9">
        <text>N-(5-phospho-beta-D-ribosyl)anthranilate + diphosphate = 5-phospho-alpha-D-ribose 1-diphosphate + anthranilate</text>
        <dbReference type="Rhea" id="RHEA:11768"/>
        <dbReference type="ChEBI" id="CHEBI:16567"/>
        <dbReference type="ChEBI" id="CHEBI:18277"/>
        <dbReference type="ChEBI" id="CHEBI:33019"/>
        <dbReference type="ChEBI" id="CHEBI:58017"/>
        <dbReference type="EC" id="2.4.2.18"/>
    </reaction>
</comment>
<feature type="binding site" evidence="9">
    <location>
        <position position="79"/>
    </location>
    <ligand>
        <name>anthranilate</name>
        <dbReference type="ChEBI" id="CHEBI:16567"/>
        <label>1</label>
    </ligand>
</feature>
<comment type="similarity">
    <text evidence="9">Belongs to the anthranilate phosphoribosyltransferase family.</text>
</comment>
<feature type="binding site" evidence="9">
    <location>
        <position position="225"/>
    </location>
    <ligand>
        <name>Mg(2+)</name>
        <dbReference type="ChEBI" id="CHEBI:18420"/>
        <label>2</label>
    </ligand>
</feature>
<evidence type="ECO:0000256" key="6">
    <source>
        <dbReference type="ARBA" id="ARBA00023141"/>
    </source>
</evidence>
<comment type="caution">
    <text evidence="12">The sequence shown here is derived from an EMBL/GenBank/DDBJ whole genome shotgun (WGS) entry which is preliminary data.</text>
</comment>
<comment type="subunit">
    <text evidence="9">Homodimer.</text>
</comment>
<evidence type="ECO:0000256" key="2">
    <source>
        <dbReference type="ARBA" id="ARBA00022605"/>
    </source>
</evidence>
<dbReference type="GO" id="GO:0000162">
    <property type="term" value="P:L-tryptophan biosynthetic process"/>
    <property type="evidence" value="ECO:0007669"/>
    <property type="project" value="UniProtKB-UniRule"/>
</dbReference>
<sequence length="341" mass="36043">MIKEATSKLIDRKDLTYGEALAVMDEIMSGGTSPVQTAAFLAALSAKGETIEEITACAAGMRARALPVEYADDLLEIVGTGGDGSNSFNISTTSSLVIAAGGVRVAKHGNRAASSRSGAADCLEALGVNISLSPERCVSLLQSVGICFLFAQAYHSSMKYVGPVRKELGIRTIFNILGPLTNPAHANLQVLGVYAEEMVEPLAHVLHNLGVRRGMVVYGQDKLDEISLSSPTTVCEFNGDQFTTYVIHPQDFGLTPCEKSELVGGTPQENAQITLDILNGVKGAKRDAVLLNAGAGLYVAGRAASLAQGVRLAEELIDSGRAMEKLREFVLESNRKEEAAS</sequence>
<evidence type="ECO:0000313" key="12">
    <source>
        <dbReference type="EMBL" id="MBE6833744.1"/>
    </source>
</evidence>
<keyword evidence="5 9" id="KW-0822">Tryptophan biosynthesis</keyword>
<dbReference type="InterPro" id="IPR017459">
    <property type="entry name" value="Glycosyl_Trfase_fam3_N_dom"/>
</dbReference>
<dbReference type="HAMAP" id="MF_00211">
    <property type="entry name" value="TrpD"/>
    <property type="match status" value="1"/>
</dbReference>
<evidence type="ECO:0000256" key="3">
    <source>
        <dbReference type="ARBA" id="ARBA00022676"/>
    </source>
</evidence>
<evidence type="ECO:0000256" key="5">
    <source>
        <dbReference type="ARBA" id="ARBA00022822"/>
    </source>
</evidence>
<dbReference type="GO" id="GO:0004048">
    <property type="term" value="F:anthranilate phosphoribosyltransferase activity"/>
    <property type="evidence" value="ECO:0007669"/>
    <property type="project" value="UniProtKB-UniRule"/>
</dbReference>
<evidence type="ECO:0000256" key="8">
    <source>
        <dbReference type="ARBA" id="ARBA00061188"/>
    </source>
</evidence>
<protein>
    <recommendedName>
        <fullName evidence="9">Anthranilate phosphoribosyltransferase</fullName>
        <ecNumber evidence="9">2.4.2.18</ecNumber>
    </recommendedName>
</protein>
<accession>A0A928Q2V5</accession>
<keyword evidence="3 9" id="KW-0328">Glycosyltransferase</keyword>
<gene>
    <name evidence="9 12" type="primary">trpD</name>
    <name evidence="12" type="ORF">E7512_09225</name>
</gene>
<feature type="domain" description="Glycosyl transferase family 3" evidence="10">
    <location>
        <begin position="73"/>
        <end position="322"/>
    </location>
</feature>
<keyword evidence="9" id="KW-0479">Metal-binding</keyword>
<dbReference type="Proteomes" id="UP000754750">
    <property type="component" value="Unassembled WGS sequence"/>
</dbReference>
<comment type="caution">
    <text evidence="9">Lacks conserved residue(s) required for the propagation of feature annotation.</text>
</comment>
<keyword evidence="9" id="KW-0460">Magnesium</keyword>
<evidence type="ECO:0000259" key="10">
    <source>
        <dbReference type="Pfam" id="PF00591"/>
    </source>
</evidence>
<evidence type="ECO:0000259" key="11">
    <source>
        <dbReference type="Pfam" id="PF02885"/>
    </source>
</evidence>
<feature type="binding site" evidence="9">
    <location>
        <position position="87"/>
    </location>
    <ligand>
        <name>5-phospho-alpha-D-ribose 1-diphosphate</name>
        <dbReference type="ChEBI" id="CHEBI:58017"/>
    </ligand>
</feature>
<evidence type="ECO:0000313" key="13">
    <source>
        <dbReference type="Proteomes" id="UP000754750"/>
    </source>
</evidence>
<dbReference type="GO" id="GO:0005829">
    <property type="term" value="C:cytosol"/>
    <property type="evidence" value="ECO:0007669"/>
    <property type="project" value="TreeGrafter"/>
</dbReference>
<keyword evidence="6 9" id="KW-0057">Aromatic amino acid biosynthesis</keyword>
<evidence type="ECO:0000256" key="7">
    <source>
        <dbReference type="ARBA" id="ARBA00052328"/>
    </source>
</evidence>
<reference evidence="12" key="1">
    <citation type="submission" date="2019-04" db="EMBL/GenBank/DDBJ databases">
        <title>Evolution of Biomass-Degrading Anaerobic Consortia Revealed by Metagenomics.</title>
        <authorList>
            <person name="Peng X."/>
        </authorList>
    </citation>
    <scope>NUCLEOTIDE SEQUENCE</scope>
    <source>
        <strain evidence="12">SIG551</strain>
    </source>
</reference>
<dbReference type="RefSeq" id="WP_326840497.1">
    <property type="nucleotide sequence ID" value="NZ_SVNY01000004.1"/>
</dbReference>
<feature type="binding site" evidence="9">
    <location>
        <begin position="107"/>
        <end position="115"/>
    </location>
    <ligand>
        <name>5-phospho-alpha-D-ribose 1-diphosphate</name>
        <dbReference type="ChEBI" id="CHEBI:58017"/>
    </ligand>
</feature>
<feature type="binding site" evidence="9">
    <location>
        <begin position="82"/>
        <end position="83"/>
    </location>
    <ligand>
        <name>5-phospho-alpha-D-ribose 1-diphosphate</name>
        <dbReference type="ChEBI" id="CHEBI:58017"/>
    </ligand>
</feature>
<feature type="binding site" evidence="9">
    <location>
        <position position="79"/>
    </location>
    <ligand>
        <name>5-phospho-alpha-D-ribose 1-diphosphate</name>
        <dbReference type="ChEBI" id="CHEBI:58017"/>
    </ligand>
</feature>
<comment type="pathway">
    <text evidence="1 9">Amino-acid biosynthesis; L-tryptophan biosynthesis; L-tryptophan from chorismate: step 2/5.</text>
</comment>
<evidence type="ECO:0000256" key="4">
    <source>
        <dbReference type="ARBA" id="ARBA00022679"/>
    </source>
</evidence>
<feature type="binding site" evidence="9">
    <location>
        <position position="119"/>
    </location>
    <ligand>
        <name>5-phospho-alpha-D-ribose 1-diphosphate</name>
        <dbReference type="ChEBI" id="CHEBI:58017"/>
    </ligand>
</feature>
<feature type="binding site" evidence="9">
    <location>
        <position position="165"/>
    </location>
    <ligand>
        <name>anthranilate</name>
        <dbReference type="ChEBI" id="CHEBI:16567"/>
        <label>2</label>
    </ligand>
</feature>
<dbReference type="Pfam" id="PF02885">
    <property type="entry name" value="Glycos_trans_3N"/>
    <property type="match status" value="1"/>
</dbReference>
<dbReference type="FunFam" id="3.40.1030.10:FF:000002">
    <property type="entry name" value="Anthranilate phosphoribosyltransferase"/>
    <property type="match status" value="1"/>
</dbReference>
<name>A0A928Q2V5_9FIRM</name>
<dbReference type="InterPro" id="IPR000312">
    <property type="entry name" value="Glycosyl_Trfase_fam3"/>
</dbReference>
<dbReference type="InterPro" id="IPR036320">
    <property type="entry name" value="Glycosyl_Trfase_fam3_N_dom_sf"/>
</dbReference>
<proteinExistence type="inferred from homology"/>